<feature type="region of interest" description="Disordered" evidence="1">
    <location>
        <begin position="1"/>
        <end position="151"/>
    </location>
</feature>
<protein>
    <recommendedName>
        <fullName evidence="4">Heat shock protein Hsp20</fullName>
    </recommendedName>
</protein>
<evidence type="ECO:0008006" key="4">
    <source>
        <dbReference type="Google" id="ProtNLM"/>
    </source>
</evidence>
<keyword evidence="3" id="KW-1185">Reference proteome</keyword>
<evidence type="ECO:0000313" key="3">
    <source>
        <dbReference type="Proteomes" id="UP000011607"/>
    </source>
</evidence>
<feature type="compositionally biased region" description="Basic and acidic residues" evidence="1">
    <location>
        <begin position="87"/>
        <end position="100"/>
    </location>
</feature>
<dbReference type="Gene3D" id="2.60.40.790">
    <property type="match status" value="1"/>
</dbReference>
<feature type="compositionally biased region" description="Low complexity" evidence="1">
    <location>
        <begin position="129"/>
        <end position="141"/>
    </location>
</feature>
<accession>M0M7Q6</accession>
<feature type="compositionally biased region" description="Basic and acidic residues" evidence="1">
    <location>
        <begin position="24"/>
        <end position="42"/>
    </location>
</feature>
<reference evidence="2 3" key="1">
    <citation type="journal article" date="2014" name="PLoS Genet.">
        <title>Phylogenetically driven sequencing of extremely halophilic archaea reveals strategies for static and dynamic osmo-response.</title>
        <authorList>
            <person name="Becker E.A."/>
            <person name="Seitzer P.M."/>
            <person name="Tritt A."/>
            <person name="Larsen D."/>
            <person name="Krusor M."/>
            <person name="Yao A.I."/>
            <person name="Wu D."/>
            <person name="Madern D."/>
            <person name="Eisen J.A."/>
            <person name="Darling A.E."/>
            <person name="Facciotti M.T."/>
        </authorList>
    </citation>
    <scope>NUCLEOTIDE SEQUENCE [LARGE SCALE GENOMIC DNA]</scope>
    <source>
        <strain evidence="2 3">JCM 10879</strain>
    </source>
</reference>
<dbReference type="AlphaFoldDB" id="M0M7Q6"/>
<comment type="caution">
    <text evidence="2">The sequence shown here is derived from an EMBL/GenBank/DDBJ whole genome shotgun (WGS) entry which is preliminary data.</text>
</comment>
<feature type="compositionally biased region" description="Acidic residues" evidence="1">
    <location>
        <begin position="9"/>
        <end position="19"/>
    </location>
</feature>
<dbReference type="PATRIC" id="fig|1227454.3.peg.1208"/>
<evidence type="ECO:0000313" key="2">
    <source>
        <dbReference type="EMBL" id="EMA41847.1"/>
    </source>
</evidence>
<dbReference type="eggNOG" id="arCOG01832">
    <property type="taxonomic scope" value="Archaea"/>
</dbReference>
<sequence length="237" mass="25213">MTDDHTSDDGDEPSDDTGADGDPQPDHDGSSEPDTGERDDHWLSSLLSALERLERSGSATGRTRTDRTVLDYHVSVGTGTDLLDESGFDHETVKGRDGGTDGRPSGSGPGSRFWPGDRRDRSQNRNRTPRSGSSSGSSTPSEGYRVTARRQDDELLVTADVAGVDPDDVTVGFDDSTLVVAVSGHEIERCRVPWPDRTAEATINNGVLTVLVEATPDDAGIDDSQNGTGHGPGDEHE</sequence>
<dbReference type="STRING" id="1227454.C446_06010"/>
<dbReference type="OrthoDB" id="170746at2157"/>
<feature type="compositionally biased region" description="Low complexity" evidence="1">
    <location>
        <begin position="102"/>
        <end position="114"/>
    </location>
</feature>
<dbReference type="RefSeq" id="WP_006672158.1">
    <property type="nucleotide sequence ID" value="NZ_AOMA01000063.1"/>
</dbReference>
<proteinExistence type="predicted"/>
<dbReference type="InterPro" id="IPR055551">
    <property type="entry name" value="DUF7127"/>
</dbReference>
<dbReference type="InterPro" id="IPR008978">
    <property type="entry name" value="HSP20-like_chaperone"/>
</dbReference>
<dbReference type="CDD" id="cd00298">
    <property type="entry name" value="ACD_sHsps_p23-like"/>
    <property type="match status" value="1"/>
</dbReference>
<dbReference type="Pfam" id="PF23444">
    <property type="entry name" value="DUF7127"/>
    <property type="match status" value="1"/>
</dbReference>
<dbReference type="Proteomes" id="UP000011607">
    <property type="component" value="Unassembled WGS sequence"/>
</dbReference>
<gene>
    <name evidence="2" type="ORF">C446_06010</name>
</gene>
<dbReference type="EMBL" id="AOMA01000063">
    <property type="protein sequence ID" value="EMA41847.1"/>
    <property type="molecule type" value="Genomic_DNA"/>
</dbReference>
<evidence type="ECO:0000256" key="1">
    <source>
        <dbReference type="SAM" id="MobiDB-lite"/>
    </source>
</evidence>
<dbReference type="SUPFAM" id="SSF49764">
    <property type="entry name" value="HSP20-like chaperones"/>
    <property type="match status" value="1"/>
</dbReference>
<name>M0M7Q6_9EURY</name>
<feature type="region of interest" description="Disordered" evidence="1">
    <location>
        <begin position="216"/>
        <end position="237"/>
    </location>
</feature>
<organism evidence="2 3">
    <name type="scientific">Halobiforma nitratireducens JCM 10879</name>
    <dbReference type="NCBI Taxonomy" id="1227454"/>
    <lineage>
        <taxon>Archaea</taxon>
        <taxon>Methanobacteriati</taxon>
        <taxon>Methanobacteriota</taxon>
        <taxon>Stenosarchaea group</taxon>
        <taxon>Halobacteria</taxon>
        <taxon>Halobacteriales</taxon>
        <taxon>Natrialbaceae</taxon>
        <taxon>Halobiforma</taxon>
    </lineage>
</organism>